<reference evidence="1 2" key="1">
    <citation type="journal article" date="2021" name="Comput. Struct. Biotechnol. J.">
        <title>De novo genome assembly of the potent medicinal plant Rehmannia glutinosa using nanopore technology.</title>
        <authorList>
            <person name="Ma L."/>
            <person name="Dong C."/>
            <person name="Song C."/>
            <person name="Wang X."/>
            <person name="Zheng X."/>
            <person name="Niu Y."/>
            <person name="Chen S."/>
            <person name="Feng W."/>
        </authorList>
    </citation>
    <scope>NUCLEOTIDE SEQUENCE [LARGE SCALE GENOMIC DNA]</scope>
    <source>
        <strain evidence="1">DH-2019</strain>
    </source>
</reference>
<organism evidence="1 2">
    <name type="scientific">Rehmannia glutinosa</name>
    <name type="common">Chinese foxglove</name>
    <dbReference type="NCBI Taxonomy" id="99300"/>
    <lineage>
        <taxon>Eukaryota</taxon>
        <taxon>Viridiplantae</taxon>
        <taxon>Streptophyta</taxon>
        <taxon>Embryophyta</taxon>
        <taxon>Tracheophyta</taxon>
        <taxon>Spermatophyta</taxon>
        <taxon>Magnoliopsida</taxon>
        <taxon>eudicotyledons</taxon>
        <taxon>Gunneridae</taxon>
        <taxon>Pentapetalae</taxon>
        <taxon>asterids</taxon>
        <taxon>lamiids</taxon>
        <taxon>Lamiales</taxon>
        <taxon>Orobanchaceae</taxon>
        <taxon>Rehmannieae</taxon>
        <taxon>Rehmannia</taxon>
    </lineage>
</organism>
<dbReference type="SUPFAM" id="SSF48371">
    <property type="entry name" value="ARM repeat"/>
    <property type="match status" value="1"/>
</dbReference>
<dbReference type="PANTHER" id="PTHR35834">
    <property type="entry name" value="ARMADILLO-TYPE FOLD PROTEIN-RELATED"/>
    <property type="match status" value="1"/>
</dbReference>
<evidence type="ECO:0000313" key="1">
    <source>
        <dbReference type="EMBL" id="KAK6151698.1"/>
    </source>
</evidence>
<comment type="caution">
    <text evidence="1">The sequence shown here is derived from an EMBL/GenBank/DDBJ whole genome shotgun (WGS) entry which is preliminary data.</text>
</comment>
<gene>
    <name evidence="1" type="ORF">DH2020_014333</name>
</gene>
<dbReference type="PANTHER" id="PTHR35834:SF2">
    <property type="entry name" value="ATAXIN-10 DOMAIN-CONTAINING PROTEIN"/>
    <property type="match status" value="1"/>
</dbReference>
<accession>A0ABR0WXK8</accession>
<sequence>METHQQLFKIREALNRVFHDLQLSHDSPDSGSSAIKALLELQTPSGSIISANPLPFSLSQHLSQLADSVQELHNSKPSRNSIISFVTRRVWSHEVSRLAAEVESELQALIDRETVSKLATTIAEMRNSSDSSPSLSLSLDEDKLLDEMCVLQERLSRGFDINLQHLLLKTGIFAELEWVLCNPIFSRRVRERAAVSVKKLVLYNKDVFVGSVLVGGSVRVLVSMGSLCSLQVLSSLIKAIKSPLVDEMDSSGGILKIVSYLSSNEFEIKIMAMDCVMEIGYFGRKEAIEAMLNGGVIKKLVELQRSDLIDKCARDVCEKGKEMKYPFASCVARFAVQLEVGEGLRQREKRASKQLILNKVREACVSDAECATIVAEVLWGSSP</sequence>
<proteinExistence type="predicted"/>
<evidence type="ECO:0000313" key="2">
    <source>
        <dbReference type="Proteomes" id="UP001318860"/>
    </source>
</evidence>
<dbReference type="InterPro" id="IPR016024">
    <property type="entry name" value="ARM-type_fold"/>
</dbReference>
<dbReference type="EMBL" id="JABTTQ020000007">
    <property type="protein sequence ID" value="KAK6151698.1"/>
    <property type="molecule type" value="Genomic_DNA"/>
</dbReference>
<dbReference type="Proteomes" id="UP001318860">
    <property type="component" value="Unassembled WGS sequence"/>
</dbReference>
<keyword evidence="2" id="KW-1185">Reference proteome</keyword>
<name>A0ABR0WXK8_REHGL</name>
<protein>
    <submittedName>
        <fullName evidence="1">Uncharacterized protein</fullName>
    </submittedName>
</protein>
<dbReference type="Gene3D" id="1.25.10.10">
    <property type="entry name" value="Leucine-rich Repeat Variant"/>
    <property type="match status" value="1"/>
</dbReference>
<dbReference type="InterPro" id="IPR011989">
    <property type="entry name" value="ARM-like"/>
</dbReference>